<keyword evidence="16" id="KW-1185">Reference proteome</keyword>
<dbReference type="STRING" id="9986.ENSOCUP00000045615"/>
<dbReference type="GO" id="GO:0006954">
    <property type="term" value="P:inflammatory response"/>
    <property type="evidence" value="ECO:0007669"/>
    <property type="project" value="Ensembl"/>
</dbReference>
<dbReference type="InterPro" id="IPR006586">
    <property type="entry name" value="ADAM_Cys-rich"/>
</dbReference>
<evidence type="ECO:0000256" key="4">
    <source>
        <dbReference type="ARBA" id="ARBA00023136"/>
    </source>
</evidence>
<keyword evidence="3 10" id="KW-1133">Transmembrane helix</keyword>
<dbReference type="EMBL" id="AAGW02076396">
    <property type="status" value="NOT_ANNOTATED_CDS"/>
    <property type="molecule type" value="Genomic_DNA"/>
</dbReference>
<feature type="region of interest" description="Disordered" evidence="9">
    <location>
        <begin position="706"/>
        <end position="785"/>
    </location>
</feature>
<dbReference type="FunFam" id="3.40.390.10:FF:000002">
    <property type="entry name" value="Disintegrin and metalloproteinase domain-containing protein 22"/>
    <property type="match status" value="1"/>
</dbReference>
<evidence type="ECO:0000256" key="6">
    <source>
        <dbReference type="PROSITE-ProRule" id="PRU00068"/>
    </source>
</evidence>
<dbReference type="Bgee" id="ENSOCUG00000001216">
    <property type="expression patterns" value="Expressed in liver and 18 other cell types or tissues"/>
</dbReference>
<dbReference type="GO" id="GO:0032010">
    <property type="term" value="C:phagolysosome"/>
    <property type="evidence" value="ECO:0007669"/>
    <property type="project" value="Ensembl"/>
</dbReference>
<feature type="chain" id="PRO_5023921201" evidence="11">
    <location>
        <begin position="29"/>
        <end position="978"/>
    </location>
</feature>
<dbReference type="SMART" id="SM00608">
    <property type="entry name" value="ACR"/>
    <property type="match status" value="1"/>
</dbReference>
<accession>A0A5F9DIL0</accession>
<feature type="transmembrane region" description="Helical" evidence="10">
    <location>
        <begin position="660"/>
        <end position="683"/>
    </location>
</feature>
<sequence length="978" mass="104996">MCGLGSWPLSWLWLQAIALAAPWPHVEPYEVVWPRRLLGPRARRALPTHSDLYPENVSYILKAGGLRFTLHLRKNRDLLSPGYTETYTAANGSEVTELLHGQDHCLYQGYVEGHLHSAASLSTCAGLRGFFRAGSAIHLIEPLDGVEEGRHMLYQAEHLLPKAGTCGVSNASLDSLLGPRVSPAFRPRNGPLSRETRYVELFVVTDTAEFQKWRSREAVQRRVLEVVNHVDKLYQDLNMRVVLVGLEMWVARDGFRVSPQANDTLEAFLHWRAQHLLGKPHDNAQLITGVDFSGTTVGLAKVSSMCTFHSGAVNQDHSQNPVGVASTMAHELGHNLGMNHDENIQGCYCPVPRETGGCIMASSISSRFPRMFSHCSQTDLETFLEGPQTGCLANAPDPRRLVGGPTCGNRFVEQGEQCDCGPPQACGNRCCNATTCQLVEGAMCAHGACCHECQVKPAGEPCRPSKDACDLEEFCDGQQPACPEDEFQENGTPCPGGFCYNGHCPSLAQRCQELWGPGARAALDTCFTYSISPGCQGRIPSGLGQVDWCGVLFCEGGLQPPTRRSCTLTSHSATCQALFTEDSSAYEAVPQGTRCGPGKVCWDGRCQGLHVYRSRNCSAQCHNHGVCNHKRECHCQAGWAPPHCAEPLTDRRTASRRLPISVLVALVLLAAGVAALAGGISYCKAWHRAHGRSTAPKATVGLSNPLFQQRGRAPDPSQGPAELVSPSQPPRPAASSVTPQRPPPAPPAAVSRLPLPVPVYTQQAPDQLRPAPPTKPLPGLKPRQVRGLGVGPTLQPPFPRACVTVWATAASDGRSPASLCPLSQPPSLLSGRESPDRWALPTPQSRCSVARRAGFLTAILSEPKGEKPPGRPPAPRPHCPVPVRRSPAVTPPGLWSQLGQKHMSALPGARHGAHGLVPRGLDSSPAGCGQCPSAGGSPGIPACSWRLAPWVNLASGGRVVVTVLLVSDFLSLCFSSLF</sequence>
<evidence type="ECO:0000256" key="2">
    <source>
        <dbReference type="ARBA" id="ARBA00022692"/>
    </source>
</evidence>
<reference evidence="15 16" key="1">
    <citation type="journal article" date="2011" name="Nature">
        <title>A high-resolution map of human evolutionary constraint using 29 mammals.</title>
        <authorList>
            <person name="Lindblad-Toh K."/>
            <person name="Garber M."/>
            <person name="Zuk O."/>
            <person name="Lin M.F."/>
            <person name="Parker B.J."/>
            <person name="Washietl S."/>
            <person name="Kheradpour P."/>
            <person name="Ernst J."/>
            <person name="Jordan G."/>
            <person name="Mauceli E."/>
            <person name="Ward L.D."/>
            <person name="Lowe C.B."/>
            <person name="Holloway A.K."/>
            <person name="Clamp M."/>
            <person name="Gnerre S."/>
            <person name="Alfoldi J."/>
            <person name="Beal K."/>
            <person name="Chang J."/>
            <person name="Clawson H."/>
            <person name="Cuff J."/>
            <person name="Di Palma F."/>
            <person name="Fitzgerald S."/>
            <person name="Flicek P."/>
            <person name="Guttman M."/>
            <person name="Hubisz M.J."/>
            <person name="Jaffe D.B."/>
            <person name="Jungreis I."/>
            <person name="Kent W.J."/>
            <person name="Kostka D."/>
            <person name="Lara M."/>
            <person name="Martins A.L."/>
            <person name="Massingham T."/>
            <person name="Moltke I."/>
            <person name="Raney B.J."/>
            <person name="Rasmussen M.D."/>
            <person name="Robinson J."/>
            <person name="Stark A."/>
            <person name="Vilella A.J."/>
            <person name="Wen J."/>
            <person name="Xie X."/>
            <person name="Zody M.C."/>
            <person name="Baldwin J."/>
            <person name="Bloom T."/>
            <person name="Chin C.W."/>
            <person name="Heiman D."/>
            <person name="Nicol R."/>
            <person name="Nusbaum C."/>
            <person name="Young S."/>
            <person name="Wilkinson J."/>
            <person name="Worley K.C."/>
            <person name="Kovar C.L."/>
            <person name="Muzny D.M."/>
            <person name="Gibbs R.A."/>
            <person name="Cree A."/>
            <person name="Dihn H.H."/>
            <person name="Fowler G."/>
            <person name="Jhangiani S."/>
            <person name="Joshi V."/>
            <person name="Lee S."/>
            <person name="Lewis L.R."/>
            <person name="Nazareth L.V."/>
            <person name="Okwuonu G."/>
            <person name="Santibanez J."/>
            <person name="Warren W.C."/>
            <person name="Mardis E.R."/>
            <person name="Weinstock G.M."/>
            <person name="Wilson R.K."/>
            <person name="Delehaunty K."/>
            <person name="Dooling D."/>
            <person name="Fronik C."/>
            <person name="Fulton L."/>
            <person name="Fulton B."/>
            <person name="Graves T."/>
            <person name="Minx P."/>
            <person name="Sodergren E."/>
            <person name="Birney E."/>
            <person name="Margulies E.H."/>
            <person name="Herrero J."/>
            <person name="Green E.D."/>
            <person name="Haussler D."/>
            <person name="Siepel A."/>
            <person name="Goldman N."/>
            <person name="Pollard K.S."/>
            <person name="Pedersen J.S."/>
            <person name="Lander E.S."/>
            <person name="Kellis M."/>
        </authorList>
    </citation>
    <scope>NUCLEOTIDE SEQUENCE [LARGE SCALE GENOMIC DNA]</scope>
    <source>
        <strain evidence="15 16">Thorbecke inbred</strain>
    </source>
</reference>
<dbReference type="GO" id="GO:0050839">
    <property type="term" value="F:cell adhesion molecule binding"/>
    <property type="evidence" value="ECO:0007669"/>
    <property type="project" value="TreeGrafter"/>
</dbReference>
<evidence type="ECO:0000256" key="9">
    <source>
        <dbReference type="SAM" id="MobiDB-lite"/>
    </source>
</evidence>
<feature type="domain" description="Disintegrin" evidence="13">
    <location>
        <begin position="404"/>
        <end position="490"/>
    </location>
</feature>
<feature type="active site" evidence="8">
    <location>
        <position position="331"/>
    </location>
</feature>
<keyword evidence="2 10" id="KW-0812">Transmembrane</keyword>
<dbReference type="EMBL" id="AAGW02076395">
    <property type="status" value="NOT_ANNOTATED_CDS"/>
    <property type="molecule type" value="Genomic_DNA"/>
</dbReference>
<dbReference type="FunFam" id="4.10.70.10:FF:000001">
    <property type="entry name" value="Disintegrin and metalloproteinase domain-containing protein 22"/>
    <property type="match status" value="1"/>
</dbReference>
<dbReference type="GO" id="GO:0002102">
    <property type="term" value="C:podosome"/>
    <property type="evidence" value="ECO:0007669"/>
    <property type="project" value="Ensembl"/>
</dbReference>
<dbReference type="PROSITE" id="PS00427">
    <property type="entry name" value="DISINTEGRIN_1"/>
    <property type="match status" value="1"/>
</dbReference>
<dbReference type="InterPro" id="IPR018358">
    <property type="entry name" value="Disintegrin_CS"/>
</dbReference>
<feature type="domain" description="EGF-like" evidence="12">
    <location>
        <begin position="613"/>
        <end position="645"/>
    </location>
</feature>
<proteinExistence type="predicted"/>
<dbReference type="Pfam" id="PF00200">
    <property type="entry name" value="Disintegrin"/>
    <property type="match status" value="1"/>
</dbReference>
<feature type="binding site" evidence="8">
    <location>
        <position position="340"/>
    </location>
    <ligand>
        <name>Zn(2+)</name>
        <dbReference type="ChEBI" id="CHEBI:29105"/>
        <note>catalytic</note>
    </ligand>
</feature>
<dbReference type="InterPro" id="IPR000742">
    <property type="entry name" value="EGF"/>
</dbReference>
<evidence type="ECO:0000259" key="13">
    <source>
        <dbReference type="PROSITE" id="PS50214"/>
    </source>
</evidence>
<dbReference type="GO" id="GO:0070820">
    <property type="term" value="C:tertiary granule"/>
    <property type="evidence" value="ECO:0007669"/>
    <property type="project" value="Ensembl"/>
</dbReference>
<dbReference type="GO" id="GO:2000391">
    <property type="term" value="P:positive regulation of neutrophil extravasation"/>
    <property type="evidence" value="ECO:0007669"/>
    <property type="project" value="Ensembl"/>
</dbReference>
<comment type="caution">
    <text evidence="7">Lacks conserved residue(s) required for the propagation of feature annotation.</text>
</comment>
<dbReference type="GO" id="GO:0042581">
    <property type="term" value="C:specific granule"/>
    <property type="evidence" value="ECO:0007669"/>
    <property type="project" value="Ensembl"/>
</dbReference>
<dbReference type="Pfam" id="PF01421">
    <property type="entry name" value="Reprolysin"/>
    <property type="match status" value="1"/>
</dbReference>
<dbReference type="EMBL" id="AAGW02076393">
    <property type="status" value="NOT_ANNOTATED_CDS"/>
    <property type="molecule type" value="Genomic_DNA"/>
</dbReference>
<dbReference type="GO" id="GO:0005886">
    <property type="term" value="C:plasma membrane"/>
    <property type="evidence" value="ECO:0007669"/>
    <property type="project" value="Ensembl"/>
</dbReference>
<dbReference type="Gene3D" id="4.10.70.10">
    <property type="entry name" value="Disintegrin domain"/>
    <property type="match status" value="1"/>
</dbReference>
<dbReference type="GO" id="GO:0034987">
    <property type="term" value="F:immunoglobulin receptor binding"/>
    <property type="evidence" value="ECO:0007669"/>
    <property type="project" value="Ensembl"/>
</dbReference>
<dbReference type="InterPro" id="IPR024079">
    <property type="entry name" value="MetalloPept_cat_dom_sf"/>
</dbReference>
<feature type="disulfide bond" evidence="7">
    <location>
        <begin position="617"/>
        <end position="627"/>
    </location>
</feature>
<comment type="subcellular location">
    <subcellularLocation>
        <location evidence="1">Membrane</location>
        <topology evidence="1">Single-pass type I membrane protein</topology>
    </subcellularLocation>
</comment>
<dbReference type="SMART" id="SM00050">
    <property type="entry name" value="DISIN"/>
    <property type="match status" value="1"/>
</dbReference>
<feature type="binding site" evidence="8">
    <location>
        <position position="334"/>
    </location>
    <ligand>
        <name>Zn(2+)</name>
        <dbReference type="ChEBI" id="CHEBI:29105"/>
        <note>catalytic</note>
    </ligand>
</feature>
<dbReference type="SUPFAM" id="SSF57552">
    <property type="entry name" value="Blood coagulation inhibitor (disintegrin)"/>
    <property type="match status" value="1"/>
</dbReference>
<evidence type="ECO:0000256" key="10">
    <source>
        <dbReference type="SAM" id="Phobius"/>
    </source>
</evidence>
<dbReference type="PROSITE" id="PS50215">
    <property type="entry name" value="ADAM_MEPRO"/>
    <property type="match status" value="1"/>
</dbReference>
<organism evidence="15 16">
    <name type="scientific">Oryctolagus cuniculus</name>
    <name type="common">Rabbit</name>
    <dbReference type="NCBI Taxonomy" id="9986"/>
    <lineage>
        <taxon>Eukaryota</taxon>
        <taxon>Metazoa</taxon>
        <taxon>Chordata</taxon>
        <taxon>Craniata</taxon>
        <taxon>Vertebrata</taxon>
        <taxon>Euteleostomi</taxon>
        <taxon>Mammalia</taxon>
        <taxon>Eutheria</taxon>
        <taxon>Euarchontoglires</taxon>
        <taxon>Glires</taxon>
        <taxon>Lagomorpha</taxon>
        <taxon>Leporidae</taxon>
        <taxon>Oryctolagus</taxon>
    </lineage>
</organism>
<dbReference type="PROSITE" id="PS50026">
    <property type="entry name" value="EGF_3"/>
    <property type="match status" value="1"/>
</dbReference>
<dbReference type="GO" id="GO:0071456">
    <property type="term" value="P:cellular response to hypoxia"/>
    <property type="evidence" value="ECO:0007669"/>
    <property type="project" value="Ensembl"/>
</dbReference>
<dbReference type="InterPro" id="IPR002870">
    <property type="entry name" value="Peptidase_M12B_N"/>
</dbReference>
<dbReference type="InterPro" id="IPR001590">
    <property type="entry name" value="Peptidase_M12B"/>
</dbReference>
<dbReference type="GO" id="GO:0009986">
    <property type="term" value="C:cell surface"/>
    <property type="evidence" value="ECO:0007669"/>
    <property type="project" value="Ensembl"/>
</dbReference>
<dbReference type="Ensembl" id="ENSOCUT00000061401.1">
    <property type="protein sequence ID" value="ENSOCUP00000045615.1"/>
    <property type="gene ID" value="ENSOCUG00000001216.3"/>
</dbReference>
<evidence type="ECO:0000259" key="12">
    <source>
        <dbReference type="PROSITE" id="PS50026"/>
    </source>
</evidence>
<dbReference type="PROSITE" id="PS01186">
    <property type="entry name" value="EGF_2"/>
    <property type="match status" value="1"/>
</dbReference>
<evidence type="ECO:0000256" key="7">
    <source>
        <dbReference type="PROSITE-ProRule" id="PRU00076"/>
    </source>
</evidence>
<feature type="binding site" evidence="8">
    <location>
        <position position="330"/>
    </location>
    <ligand>
        <name>Zn(2+)</name>
        <dbReference type="ChEBI" id="CHEBI:29105"/>
        <note>catalytic</note>
    </ligand>
</feature>
<dbReference type="InterPro" id="IPR036436">
    <property type="entry name" value="Disintegrin_dom_sf"/>
</dbReference>
<keyword evidence="5 7" id="KW-1015">Disulfide bond</keyword>
<feature type="disulfide bond" evidence="6">
    <location>
        <begin position="462"/>
        <end position="482"/>
    </location>
</feature>
<feature type="domain" description="Peptidase M12B" evidence="14">
    <location>
        <begin position="197"/>
        <end position="396"/>
    </location>
</feature>
<dbReference type="GO" id="GO:0032127">
    <property type="term" value="C:dense core granule membrane"/>
    <property type="evidence" value="ECO:0007669"/>
    <property type="project" value="Ensembl"/>
</dbReference>
<dbReference type="PROSITE" id="PS50214">
    <property type="entry name" value="DISINTEGRIN_2"/>
    <property type="match status" value="1"/>
</dbReference>
<reference evidence="15" key="2">
    <citation type="submission" date="2025-08" db="UniProtKB">
        <authorList>
            <consortium name="Ensembl"/>
        </authorList>
    </citation>
    <scope>IDENTIFICATION</scope>
    <source>
        <strain evidence="15">Thorbecke</strain>
    </source>
</reference>
<dbReference type="GO" id="GO:0006508">
    <property type="term" value="P:proteolysis"/>
    <property type="evidence" value="ECO:0007669"/>
    <property type="project" value="InterPro"/>
</dbReference>
<dbReference type="SUPFAM" id="SSF55486">
    <property type="entry name" value="Metalloproteases ('zincins'), catalytic domain"/>
    <property type="match status" value="1"/>
</dbReference>
<keyword evidence="7" id="KW-0245">EGF-like domain</keyword>
<dbReference type="GO" id="GO:0004222">
    <property type="term" value="F:metalloendopeptidase activity"/>
    <property type="evidence" value="ECO:0007669"/>
    <property type="project" value="InterPro"/>
</dbReference>
<dbReference type="EMBL" id="AAGW02076398">
    <property type="status" value="NOT_ANNOTATED_CDS"/>
    <property type="molecule type" value="Genomic_DNA"/>
</dbReference>
<dbReference type="AlphaFoldDB" id="A0A5F9DIL0"/>
<dbReference type="PANTHER" id="PTHR11905">
    <property type="entry name" value="ADAM A DISINTEGRIN AND METALLOPROTEASE DOMAIN"/>
    <property type="match status" value="1"/>
</dbReference>
<keyword evidence="8" id="KW-0862">Zinc</keyword>
<dbReference type="GO" id="GO:0023061">
    <property type="term" value="P:signal release"/>
    <property type="evidence" value="ECO:0007669"/>
    <property type="project" value="Ensembl"/>
</dbReference>
<dbReference type="GeneTree" id="ENSGT00940000158585"/>
<evidence type="ECO:0000256" key="5">
    <source>
        <dbReference type="ARBA" id="ARBA00023157"/>
    </source>
</evidence>
<dbReference type="Pfam" id="PF08516">
    <property type="entry name" value="ADAM_CR"/>
    <property type="match status" value="1"/>
</dbReference>
<dbReference type="Gene3D" id="3.40.390.10">
    <property type="entry name" value="Collagenase (Catalytic Domain)"/>
    <property type="match status" value="1"/>
</dbReference>
<feature type="disulfide bond" evidence="7">
    <location>
        <begin position="635"/>
        <end position="644"/>
    </location>
</feature>
<dbReference type="OrthoDB" id="5951731at2759"/>
<dbReference type="FunCoup" id="A0A5F9DIL0">
    <property type="interactions" value="39"/>
</dbReference>
<protein>
    <submittedName>
        <fullName evidence="15">ADAM metallopeptidase domain 8</fullName>
    </submittedName>
</protein>
<evidence type="ECO:0000256" key="8">
    <source>
        <dbReference type="PROSITE-ProRule" id="PRU00276"/>
    </source>
</evidence>
<evidence type="ECO:0000313" key="16">
    <source>
        <dbReference type="Proteomes" id="UP000001811"/>
    </source>
</evidence>
<dbReference type="EMBL" id="AAGW02076397">
    <property type="status" value="NOT_ANNOTATED_CDS"/>
    <property type="molecule type" value="Genomic_DNA"/>
</dbReference>
<evidence type="ECO:0000313" key="15">
    <source>
        <dbReference type="Ensembl" id="ENSOCUP00000045615.1"/>
    </source>
</evidence>
<reference evidence="15" key="3">
    <citation type="submission" date="2025-09" db="UniProtKB">
        <authorList>
            <consortium name="Ensembl"/>
        </authorList>
    </citation>
    <scope>IDENTIFICATION</scope>
    <source>
        <strain evidence="15">Thorbecke</strain>
    </source>
</reference>
<dbReference type="PANTHER" id="PTHR11905:SF20">
    <property type="entry name" value="DISINTEGRIN AND METALLOPROTEINASE DOMAIN-CONTAINING PROTEIN 8"/>
    <property type="match status" value="1"/>
</dbReference>
<feature type="signal peptide" evidence="11">
    <location>
        <begin position="1"/>
        <end position="28"/>
    </location>
</feature>
<keyword evidence="4 10" id="KW-0472">Membrane</keyword>
<name>A0A5F9DIL0_RABIT</name>
<evidence type="ECO:0000256" key="11">
    <source>
        <dbReference type="SAM" id="SignalP"/>
    </source>
</evidence>
<dbReference type="EMBL" id="AAGW02076394">
    <property type="status" value="NOT_ANNOTATED_CDS"/>
    <property type="molecule type" value="Genomic_DNA"/>
</dbReference>
<dbReference type="Proteomes" id="UP000001811">
    <property type="component" value="Chromosome 18"/>
</dbReference>
<evidence type="ECO:0000256" key="3">
    <source>
        <dbReference type="ARBA" id="ARBA00022989"/>
    </source>
</evidence>
<dbReference type="CDD" id="cd04269">
    <property type="entry name" value="ZnMc_adamalysin_II_like"/>
    <property type="match status" value="1"/>
</dbReference>
<dbReference type="SMR" id="A0A5F9DIL0"/>
<dbReference type="GO" id="GO:0046872">
    <property type="term" value="F:metal ion binding"/>
    <property type="evidence" value="ECO:0007669"/>
    <property type="project" value="UniProtKB-KW"/>
</dbReference>
<dbReference type="GO" id="GO:0022407">
    <property type="term" value="P:regulation of cell-cell adhesion"/>
    <property type="evidence" value="ECO:0007669"/>
    <property type="project" value="Ensembl"/>
</dbReference>
<dbReference type="Pfam" id="PF01562">
    <property type="entry name" value="Pep_M12B_propep"/>
    <property type="match status" value="1"/>
</dbReference>
<dbReference type="InterPro" id="IPR034027">
    <property type="entry name" value="Reprolysin_adamalysin"/>
</dbReference>
<keyword evidence="8" id="KW-0479">Metal-binding</keyword>
<evidence type="ECO:0000259" key="14">
    <source>
        <dbReference type="PROSITE" id="PS50215"/>
    </source>
</evidence>
<evidence type="ECO:0000256" key="1">
    <source>
        <dbReference type="ARBA" id="ARBA00004479"/>
    </source>
</evidence>
<dbReference type="InParanoid" id="A0A5F9DIL0"/>
<gene>
    <name evidence="15" type="primary">ADAM8</name>
</gene>
<dbReference type="GO" id="GO:0051044">
    <property type="term" value="P:positive regulation of membrane protein ectodomain proteolysis"/>
    <property type="evidence" value="ECO:0007669"/>
    <property type="project" value="Ensembl"/>
</dbReference>
<keyword evidence="11" id="KW-0732">Signal</keyword>
<dbReference type="GO" id="GO:0032813">
    <property type="term" value="F:tumor necrosis factor receptor superfamily binding"/>
    <property type="evidence" value="ECO:0007669"/>
    <property type="project" value="Ensembl"/>
</dbReference>
<dbReference type="InterPro" id="IPR001762">
    <property type="entry name" value="Disintegrin_dom"/>
</dbReference>